<accession>A0AA42DPH4</accession>
<evidence type="ECO:0000313" key="1">
    <source>
        <dbReference type="EMBL" id="MDA3732672.1"/>
    </source>
</evidence>
<sequence>MYKKNVVILIGVLIIVSIAIIKHQGPVVNNKVIEVMSNSQEQEACYNFIKQYLMNELGGIYTNYHPTTMANEWATGHEVLSESQGLYMLYLVKEDKPEEFEQAVTFVNQYLINANGILVWRSKEDETLASSNAAIDDLRILRALYEASIKWNNPEYSTLVQQIEEKFYNTNVVKGRLYGCYDGLVEEVVDTIPLCYFDLETMWKLSDINPAWKKVYRKSLKTIEKGFLGKAFPFYAFQYDYETKSYDHGKEWRMTEGVLTILQLAQVGQHKDETIKWLLEKLKNGAVYGTYNTLTGMPTTDIESTAIYAGIAQIGKVIGNQELYDLAMDKMLSFQIQTENSVLKGAFGDEASEEIYSYDNLQALLAF</sequence>
<dbReference type="InterPro" id="IPR008928">
    <property type="entry name" value="6-hairpin_glycosidase_sf"/>
</dbReference>
<reference evidence="1" key="1">
    <citation type="journal article" date="2023" name="Int. J. Syst. Evol. Microbiol.">
        <title>&lt;i&gt;Holtiella tumoricola&lt;/i&gt; gen. nov. sp. nov., isolated from a human clinical sample.</title>
        <authorList>
            <person name="Allen-Vercoe E."/>
            <person name="Daigneault M.C."/>
            <person name="Vancuren S.J."/>
            <person name="Cochrane K."/>
            <person name="O'Neal L.L."/>
            <person name="Sankaranarayanan K."/>
            <person name="Lawson P.A."/>
        </authorList>
    </citation>
    <scope>NUCLEOTIDE SEQUENCE</scope>
    <source>
        <strain evidence="1">CC70A</strain>
    </source>
</reference>
<evidence type="ECO:0000313" key="2">
    <source>
        <dbReference type="Proteomes" id="UP001169242"/>
    </source>
</evidence>
<organism evidence="1 2">
    <name type="scientific">Holtiella tumoricola</name>
    <dbReference type="NCBI Taxonomy" id="3018743"/>
    <lineage>
        <taxon>Bacteria</taxon>
        <taxon>Bacillati</taxon>
        <taxon>Bacillota</taxon>
        <taxon>Clostridia</taxon>
        <taxon>Lachnospirales</taxon>
        <taxon>Cellulosilyticaceae</taxon>
        <taxon>Holtiella</taxon>
    </lineage>
</organism>
<dbReference type="EMBL" id="JAQIFT010000051">
    <property type="protein sequence ID" value="MDA3732672.1"/>
    <property type="molecule type" value="Genomic_DNA"/>
</dbReference>
<dbReference type="GO" id="GO:0016787">
    <property type="term" value="F:hydrolase activity"/>
    <property type="evidence" value="ECO:0007669"/>
    <property type="project" value="UniProtKB-KW"/>
</dbReference>
<comment type="caution">
    <text evidence="1">The sequence shown here is derived from an EMBL/GenBank/DDBJ whole genome shotgun (WGS) entry which is preliminary data.</text>
</comment>
<dbReference type="SUPFAM" id="SSF48208">
    <property type="entry name" value="Six-hairpin glycosidases"/>
    <property type="match status" value="1"/>
</dbReference>
<dbReference type="InterPro" id="IPR012341">
    <property type="entry name" value="6hp_glycosidase-like_sf"/>
</dbReference>
<proteinExistence type="predicted"/>
<name>A0AA42DPH4_9FIRM</name>
<dbReference type="GO" id="GO:0005975">
    <property type="term" value="P:carbohydrate metabolic process"/>
    <property type="evidence" value="ECO:0007669"/>
    <property type="project" value="InterPro"/>
</dbReference>
<dbReference type="RefSeq" id="WP_271012714.1">
    <property type="nucleotide sequence ID" value="NZ_JAQIFT010000051.1"/>
</dbReference>
<dbReference type="Gene3D" id="1.50.10.10">
    <property type="match status" value="1"/>
</dbReference>
<keyword evidence="1" id="KW-0378">Hydrolase</keyword>
<gene>
    <name evidence="1" type="ORF">PBV87_14355</name>
</gene>
<keyword evidence="2" id="KW-1185">Reference proteome</keyword>
<dbReference type="Proteomes" id="UP001169242">
    <property type="component" value="Unassembled WGS sequence"/>
</dbReference>
<dbReference type="AlphaFoldDB" id="A0AA42DPH4"/>
<protein>
    <submittedName>
        <fullName evidence="1">Glycosyl hydrolase family 8</fullName>
    </submittedName>
</protein>